<evidence type="ECO:0000313" key="3">
    <source>
        <dbReference type="Proteomes" id="UP001138997"/>
    </source>
</evidence>
<dbReference type="PANTHER" id="PTHR42791:SF1">
    <property type="entry name" value="N-ACETYLTRANSFERASE DOMAIN-CONTAINING PROTEIN"/>
    <property type="match status" value="1"/>
</dbReference>
<keyword evidence="3" id="KW-1185">Reference proteome</keyword>
<dbReference type="InterPro" id="IPR000182">
    <property type="entry name" value="GNAT_dom"/>
</dbReference>
<dbReference type="CDD" id="cd04301">
    <property type="entry name" value="NAT_SF"/>
    <property type="match status" value="1"/>
</dbReference>
<organism evidence="2 3">
    <name type="scientific">Kineosporia babensis</name>
    <dbReference type="NCBI Taxonomy" id="499548"/>
    <lineage>
        <taxon>Bacteria</taxon>
        <taxon>Bacillati</taxon>
        <taxon>Actinomycetota</taxon>
        <taxon>Actinomycetes</taxon>
        <taxon>Kineosporiales</taxon>
        <taxon>Kineosporiaceae</taxon>
        <taxon>Kineosporia</taxon>
    </lineage>
</organism>
<dbReference type="RefSeq" id="WP_231441117.1">
    <property type="nucleotide sequence ID" value="NZ_JAJOMB010000005.1"/>
</dbReference>
<keyword evidence="2" id="KW-0012">Acyltransferase</keyword>
<dbReference type="Pfam" id="PF00583">
    <property type="entry name" value="Acetyltransf_1"/>
    <property type="match status" value="1"/>
</dbReference>
<reference evidence="2" key="1">
    <citation type="submission" date="2021-11" db="EMBL/GenBank/DDBJ databases">
        <title>Streptomyces corallinus and Kineosporia corallina sp. nov., two new coral-derived marine actinobacteria.</title>
        <authorList>
            <person name="Buangrab K."/>
            <person name="Sutthacheep M."/>
            <person name="Yeemin T."/>
            <person name="Harunari E."/>
            <person name="Igarashi Y."/>
            <person name="Sripreechasak P."/>
            <person name="Kanchanasin P."/>
            <person name="Tanasupawat S."/>
            <person name="Phongsopitanun W."/>
        </authorList>
    </citation>
    <scope>NUCLEOTIDE SEQUENCE</scope>
    <source>
        <strain evidence="2">JCM 31032</strain>
    </source>
</reference>
<evidence type="ECO:0000313" key="2">
    <source>
        <dbReference type="EMBL" id="MCD5311681.1"/>
    </source>
</evidence>
<keyword evidence="2" id="KW-0808">Transferase</keyword>
<dbReference type="InterPro" id="IPR052523">
    <property type="entry name" value="Trichothecene_AcTrans"/>
</dbReference>
<dbReference type="EMBL" id="JAJOMB010000005">
    <property type="protein sequence ID" value="MCD5311681.1"/>
    <property type="molecule type" value="Genomic_DNA"/>
</dbReference>
<dbReference type="PROSITE" id="PS51186">
    <property type="entry name" value="GNAT"/>
    <property type="match status" value="1"/>
</dbReference>
<feature type="domain" description="N-acetyltransferase" evidence="1">
    <location>
        <begin position="1"/>
        <end position="191"/>
    </location>
</feature>
<accession>A0A9X1STT7</accession>
<comment type="caution">
    <text evidence="2">The sequence shown here is derived from an EMBL/GenBank/DDBJ whole genome shotgun (WGS) entry which is preliminary data.</text>
</comment>
<sequence>MDVRVATAEDLPALAATLADAFGQDPVWTWMIPDRDRHRRLTRLFGALLGHALPRGQVRTTLDRQAVAVWSAPGQWQLPLPSVARAAPHLIRSAGPRLPRLLRRLGEIERTHHQQPPGHWYLEFIGTAAPVRGQGHGTALLGEAFGRFDGAPVYLESSNPRNLPFYRRHGFEVTGQVPVTSGPPHWMMWRH</sequence>
<dbReference type="Proteomes" id="UP001138997">
    <property type="component" value="Unassembled WGS sequence"/>
</dbReference>
<dbReference type="GO" id="GO:0016747">
    <property type="term" value="F:acyltransferase activity, transferring groups other than amino-acyl groups"/>
    <property type="evidence" value="ECO:0007669"/>
    <property type="project" value="InterPro"/>
</dbReference>
<dbReference type="InterPro" id="IPR016181">
    <property type="entry name" value="Acyl_CoA_acyltransferase"/>
</dbReference>
<evidence type="ECO:0000259" key="1">
    <source>
        <dbReference type="PROSITE" id="PS51186"/>
    </source>
</evidence>
<dbReference type="PANTHER" id="PTHR42791">
    <property type="entry name" value="GNAT FAMILY ACETYLTRANSFERASE"/>
    <property type="match status" value="1"/>
</dbReference>
<dbReference type="EC" id="2.3.1.-" evidence="2"/>
<name>A0A9X1STT7_9ACTN</name>
<gene>
    <name evidence="2" type="ORF">LR394_12280</name>
</gene>
<protein>
    <submittedName>
        <fullName evidence="2">GNAT family N-acetyltransferase</fullName>
        <ecNumber evidence="2">2.3.1.-</ecNumber>
    </submittedName>
</protein>
<dbReference type="Gene3D" id="3.40.630.30">
    <property type="match status" value="1"/>
</dbReference>
<dbReference type="SUPFAM" id="SSF55729">
    <property type="entry name" value="Acyl-CoA N-acyltransferases (Nat)"/>
    <property type="match status" value="1"/>
</dbReference>
<dbReference type="AlphaFoldDB" id="A0A9X1STT7"/>
<proteinExistence type="predicted"/>